<keyword evidence="3" id="KW-1185">Reference proteome</keyword>
<dbReference type="Proteomes" id="UP001597349">
    <property type="component" value="Unassembled WGS sequence"/>
</dbReference>
<reference evidence="3" key="1">
    <citation type="journal article" date="2019" name="Int. J. Syst. Evol. Microbiol.">
        <title>The Global Catalogue of Microorganisms (GCM) 10K type strain sequencing project: providing services to taxonomists for standard genome sequencing and annotation.</title>
        <authorList>
            <consortium name="The Broad Institute Genomics Platform"/>
            <consortium name="The Broad Institute Genome Sequencing Center for Infectious Disease"/>
            <person name="Wu L."/>
            <person name="Ma J."/>
        </authorList>
    </citation>
    <scope>NUCLEOTIDE SEQUENCE [LARGE SCALE GENOMIC DNA]</scope>
    <source>
        <strain evidence="3">CGMCC 1.16226</strain>
    </source>
</reference>
<sequence>MSLVVTDLQCSQGRPRQQAGGAAAGAATVRSNHRWKVLGIGVAANASFSATFSGIPATAVFLRSGYHLGNGQLGVVLGLLGLVWR</sequence>
<organism evidence="2 3">
    <name type="scientific">Mesorhizobium calcicola</name>
    <dbReference type="NCBI Taxonomy" id="1300310"/>
    <lineage>
        <taxon>Bacteria</taxon>
        <taxon>Pseudomonadati</taxon>
        <taxon>Pseudomonadota</taxon>
        <taxon>Alphaproteobacteria</taxon>
        <taxon>Hyphomicrobiales</taxon>
        <taxon>Phyllobacteriaceae</taxon>
        <taxon>Mesorhizobium</taxon>
    </lineage>
</organism>
<evidence type="ECO:0008006" key="4">
    <source>
        <dbReference type="Google" id="ProtNLM"/>
    </source>
</evidence>
<keyword evidence="1" id="KW-1133">Transmembrane helix</keyword>
<protein>
    <recommendedName>
        <fullName evidence="4">MFS transporter</fullName>
    </recommendedName>
</protein>
<comment type="caution">
    <text evidence="2">The sequence shown here is derived from an EMBL/GenBank/DDBJ whole genome shotgun (WGS) entry which is preliminary data.</text>
</comment>
<evidence type="ECO:0000256" key="1">
    <source>
        <dbReference type="SAM" id="Phobius"/>
    </source>
</evidence>
<gene>
    <name evidence="2" type="ORF">ACFSQT_15595</name>
</gene>
<dbReference type="EMBL" id="JBHUGY010000024">
    <property type="protein sequence ID" value="MFD2054460.1"/>
    <property type="molecule type" value="Genomic_DNA"/>
</dbReference>
<evidence type="ECO:0000313" key="3">
    <source>
        <dbReference type="Proteomes" id="UP001597349"/>
    </source>
</evidence>
<name>A0ABW4WD74_9HYPH</name>
<evidence type="ECO:0000313" key="2">
    <source>
        <dbReference type="EMBL" id="MFD2054460.1"/>
    </source>
</evidence>
<accession>A0ABW4WD74</accession>
<feature type="transmembrane region" description="Helical" evidence="1">
    <location>
        <begin position="37"/>
        <end position="59"/>
    </location>
</feature>
<feature type="transmembrane region" description="Helical" evidence="1">
    <location>
        <begin position="65"/>
        <end position="84"/>
    </location>
</feature>
<dbReference type="RefSeq" id="WP_379020041.1">
    <property type="nucleotide sequence ID" value="NZ_JBHUGY010000024.1"/>
</dbReference>
<keyword evidence="1" id="KW-0812">Transmembrane</keyword>
<proteinExistence type="predicted"/>
<keyword evidence="1" id="KW-0472">Membrane</keyword>